<dbReference type="Proteomes" id="UP000245910">
    <property type="component" value="Chromosome II"/>
</dbReference>
<dbReference type="Gene3D" id="3.50.50.60">
    <property type="entry name" value="FAD/NAD(P)-binding domain"/>
    <property type="match status" value="2"/>
</dbReference>
<dbReference type="Pfam" id="PF00743">
    <property type="entry name" value="FMO-like"/>
    <property type="match status" value="1"/>
</dbReference>
<proteinExistence type="inferred from homology"/>
<accession>A0A2L2TME8</accession>
<organism evidence="5 6">
    <name type="scientific">Fusarium venenatum</name>
    <dbReference type="NCBI Taxonomy" id="56646"/>
    <lineage>
        <taxon>Eukaryota</taxon>
        <taxon>Fungi</taxon>
        <taxon>Dikarya</taxon>
        <taxon>Ascomycota</taxon>
        <taxon>Pezizomycotina</taxon>
        <taxon>Sordariomycetes</taxon>
        <taxon>Hypocreomycetidae</taxon>
        <taxon>Hypocreales</taxon>
        <taxon>Nectriaceae</taxon>
        <taxon>Fusarium</taxon>
    </lineage>
</organism>
<dbReference type="PANTHER" id="PTHR42877">
    <property type="entry name" value="L-ORNITHINE N(5)-MONOOXYGENASE-RELATED"/>
    <property type="match status" value="1"/>
</dbReference>
<evidence type="ECO:0008006" key="7">
    <source>
        <dbReference type="Google" id="ProtNLM"/>
    </source>
</evidence>
<keyword evidence="6" id="KW-1185">Reference proteome</keyword>
<dbReference type="AlphaFoldDB" id="A0A2L2TME8"/>
<keyword evidence="2" id="KW-0285">Flavoprotein</keyword>
<reference evidence="6" key="1">
    <citation type="submission" date="2014-10" db="EMBL/GenBank/DDBJ databases">
        <authorList>
            <person name="King R."/>
        </authorList>
    </citation>
    <scope>NUCLEOTIDE SEQUENCE [LARGE SCALE GENOMIC DNA]</scope>
    <source>
        <strain evidence="6">A3/5</strain>
    </source>
</reference>
<dbReference type="SUPFAM" id="SSF51905">
    <property type="entry name" value="FAD/NAD(P)-binding domain"/>
    <property type="match status" value="2"/>
</dbReference>
<evidence type="ECO:0000256" key="1">
    <source>
        <dbReference type="ARBA" id="ARBA00010139"/>
    </source>
</evidence>
<dbReference type="InterPro" id="IPR036188">
    <property type="entry name" value="FAD/NAD-bd_sf"/>
</dbReference>
<dbReference type="GO" id="GO:0004499">
    <property type="term" value="F:N,N-dimethylaniline monooxygenase activity"/>
    <property type="evidence" value="ECO:0007669"/>
    <property type="project" value="InterPro"/>
</dbReference>
<sequence length="568" mass="65499">MSRFPITGDPLLEQPAFTRTRKMRVVCIGAGFSGLLVAHKVQHELKLEDEVELTIYEKNADIGGTWFENTYPGAACDFPAHAYVFPFEGNPNWSKFYVGQEEIQDYIKRTAEKYNLTKYVQLNTTIKETIWDEELGKWKIKIEQGGEIKEDEADFVINASGFLNKWKWPDIPGLFDFKGKLMHSAKWYTSIRLRDNAYDWTRKKVAVIGNGASGIQLVTAMQPKAERLVNYMRQPTWISVNFLIEKAPDGVNREYTEEQRRLWRKNPQALYDYRKDLEKSINAFFFVMCLDHPAQPYYEGLCNERMHASMKDNPELEERMAPKFRPGCRRITPGEGYLEALQEDNCRDCWDPIKRITKDGIETDQGVEKFDLIVCATGFDSSWLPQWKLVGRNSVTLEELWKDDPEAFYASMVSHMPNYAMINGPNAAISHGSVIQQMSWTADFILKWIKYMNRHQIKTLCVKEEAVKDYNAYTQEFLKRTVWSGECRTLYKNGRSQGRITGVYAGSVVHFQKGLEEVGGENFDMTWRYKNRFLCLGNGTVETDEMGAGDLAPYFAAYAPPSKTDILS</sequence>
<dbReference type="GO" id="GO:0050660">
    <property type="term" value="F:flavin adenine dinucleotide binding"/>
    <property type="evidence" value="ECO:0007669"/>
    <property type="project" value="InterPro"/>
</dbReference>
<comment type="similarity">
    <text evidence="1">Belongs to the FAD-binding monooxygenase family.</text>
</comment>
<dbReference type="EMBL" id="LN649230">
    <property type="protein sequence ID" value="CEI61650.1"/>
    <property type="molecule type" value="Genomic_DNA"/>
</dbReference>
<dbReference type="InterPro" id="IPR051209">
    <property type="entry name" value="FAD-bind_Monooxygenase_sf"/>
</dbReference>
<keyword evidence="4" id="KW-0560">Oxidoreductase</keyword>
<keyword evidence="3" id="KW-0274">FAD</keyword>
<evidence type="ECO:0000256" key="3">
    <source>
        <dbReference type="ARBA" id="ARBA00022827"/>
    </source>
</evidence>
<name>A0A2L2TME8_9HYPO</name>
<dbReference type="GO" id="GO:0050661">
    <property type="term" value="F:NADP binding"/>
    <property type="evidence" value="ECO:0007669"/>
    <property type="project" value="InterPro"/>
</dbReference>
<evidence type="ECO:0000256" key="2">
    <source>
        <dbReference type="ARBA" id="ARBA00022630"/>
    </source>
</evidence>
<protein>
    <recommendedName>
        <fullName evidence="7">FAD/NAD(P)-binding domain-containing protein</fullName>
    </recommendedName>
</protein>
<evidence type="ECO:0000313" key="5">
    <source>
        <dbReference type="EMBL" id="CEI61650.1"/>
    </source>
</evidence>
<dbReference type="PANTHER" id="PTHR42877:SF11">
    <property type="entry name" value="MONOOXYGENASE, PUTATIVE (AFU_ORTHOLOGUE AFUA_6G13790)-RELATED"/>
    <property type="match status" value="1"/>
</dbReference>
<evidence type="ECO:0000256" key="4">
    <source>
        <dbReference type="ARBA" id="ARBA00023002"/>
    </source>
</evidence>
<dbReference type="InterPro" id="IPR020946">
    <property type="entry name" value="Flavin_mOase-like"/>
</dbReference>
<evidence type="ECO:0000313" key="6">
    <source>
        <dbReference type="Proteomes" id="UP000245910"/>
    </source>
</evidence>